<keyword evidence="2" id="KW-1185">Reference proteome</keyword>
<proteinExistence type="predicted"/>
<reference evidence="1 2" key="1">
    <citation type="submission" date="2009-04" db="EMBL/GenBank/DDBJ databases">
        <authorList>
            <person name="Sebastian Y."/>
            <person name="Madupu R."/>
            <person name="Durkin A.S."/>
            <person name="Torralba M."/>
            <person name="Methe B."/>
            <person name="Sutton G.G."/>
            <person name="Strausberg R.L."/>
            <person name="Nelson K.E."/>
        </authorList>
    </citation>
    <scope>NUCLEOTIDE SEQUENCE [LARGE SCALE GENOMIC DNA]</scope>
    <source>
        <strain evidence="2">ATCC 35406 / BCRC 14492 / JCM 8526 / NCTC 13058 / HG 370</strain>
    </source>
</reference>
<dbReference type="Proteomes" id="UP000004295">
    <property type="component" value="Unassembled WGS sequence"/>
</dbReference>
<dbReference type="STRING" id="553175.POREN0001_0784"/>
<accession>C3J9N3</accession>
<gene>
    <name evidence="1" type="ORF">POREN0001_0784</name>
</gene>
<organism evidence="1 2">
    <name type="scientific">Porphyromonas endodontalis (strain ATCC 35406 / DSM 24491 / JCM 8526 / CCUG 16442 / BCRC 14492 / NCTC 13058 / HG 370)</name>
    <name type="common">Bacteroides endodontalis</name>
    <dbReference type="NCBI Taxonomy" id="553175"/>
    <lineage>
        <taxon>Bacteria</taxon>
        <taxon>Pseudomonadati</taxon>
        <taxon>Bacteroidota</taxon>
        <taxon>Bacteroidia</taxon>
        <taxon>Bacteroidales</taxon>
        <taxon>Porphyromonadaceae</taxon>
        <taxon>Porphyromonas</taxon>
    </lineage>
</organism>
<protein>
    <submittedName>
        <fullName evidence="1">Uncharacterized protein</fullName>
    </submittedName>
</protein>
<evidence type="ECO:0000313" key="1">
    <source>
        <dbReference type="EMBL" id="EEN83080.1"/>
    </source>
</evidence>
<dbReference type="EMBL" id="ACNN01000014">
    <property type="protein sequence ID" value="EEN83080.1"/>
    <property type="molecule type" value="Genomic_DNA"/>
</dbReference>
<comment type="caution">
    <text evidence="1">The sequence shown here is derived from an EMBL/GenBank/DDBJ whole genome shotgun (WGS) entry which is preliminary data.</text>
</comment>
<sequence>MCENNSIFVSYWELRHGHNGEKYYAALVYKRRVGRRV</sequence>
<dbReference type="AlphaFoldDB" id="C3J9N3"/>
<evidence type="ECO:0000313" key="2">
    <source>
        <dbReference type="Proteomes" id="UP000004295"/>
    </source>
</evidence>
<name>C3J9N3_POREA</name>